<keyword evidence="2" id="KW-1133">Transmembrane helix</keyword>
<dbReference type="STRING" id="154538.A0A1M2VY65"/>
<feature type="domain" description="Glutaminase A central" evidence="3">
    <location>
        <begin position="270"/>
        <end position="334"/>
    </location>
</feature>
<comment type="caution">
    <text evidence="4">The sequence shown here is derived from an EMBL/GenBank/DDBJ whole genome shotgun (WGS) entry which is preliminary data.</text>
</comment>
<dbReference type="PANTHER" id="PTHR31987:SF1">
    <property type="entry name" value="GLUTAMINASE A"/>
    <property type="match status" value="1"/>
</dbReference>
<keyword evidence="2" id="KW-0812">Transmembrane</keyword>
<keyword evidence="2" id="KW-0472">Membrane</keyword>
<proteinExistence type="predicted"/>
<evidence type="ECO:0000256" key="1">
    <source>
        <dbReference type="SAM" id="MobiDB-lite"/>
    </source>
</evidence>
<evidence type="ECO:0000259" key="3">
    <source>
        <dbReference type="Pfam" id="PF16335"/>
    </source>
</evidence>
<dbReference type="InterPro" id="IPR008928">
    <property type="entry name" value="6-hairpin_glycosidase_sf"/>
</dbReference>
<dbReference type="PANTHER" id="PTHR31987">
    <property type="entry name" value="GLUTAMINASE A-RELATED"/>
    <property type="match status" value="1"/>
</dbReference>
<dbReference type="OrthoDB" id="2773987at2759"/>
<sequence length="510" mass="53706">MATQIDDFTAGFSEAQNRAIALDNAILGNASNISTQYTDLVSLAVRQTLGSLDFTVSTGTDGKPNASDVRIFMKDISSPTPTGRVNPVEKMYGALPLLLYLNASIVGPLLAPLLDAQDSTMGQPSAAQDLGPAYPNATGATWGANLDVEQSGNMLIMLYAHARFSGDGTLIHKHYNLAKRWTDYLVNNTLSPSSVQVTADSETGSIYNMTNLALKGIIGVQSMAEMSRALGEQADAQLYDHPTSASPSIAPPAQPTLVCVHRARGKQTMRTDSVSSAWILFTAAIVTDDSVRDSLIRDVWNRASFNQTQGPFPESYDTKTGGNQSGGSPTSSGGQGASDDGHKASVGAIVGGVVGGTAVALLFCATVYLVRRKIFRRGMEDRHRPSLPSLFPETHLSTNDLDISGPLTSPPAFSPGGGAVTLATKSGGPPLPAEPYLSPSSAGRMRMPSTIWTARGAPPSSVWPASRNSSSGYTNEVAGLRVEIENLRQAMQVMNTAAERGADAPPEYVG</sequence>
<feature type="compositionally biased region" description="Low complexity" evidence="1">
    <location>
        <begin position="320"/>
        <end position="332"/>
    </location>
</feature>
<dbReference type="SUPFAM" id="SSF48208">
    <property type="entry name" value="Six-hairpin glycosidases"/>
    <property type="match status" value="1"/>
</dbReference>
<dbReference type="Proteomes" id="UP000184267">
    <property type="component" value="Unassembled WGS sequence"/>
</dbReference>
<dbReference type="EMBL" id="MNAD01000481">
    <property type="protein sequence ID" value="OJT12480.1"/>
    <property type="molecule type" value="Genomic_DNA"/>
</dbReference>
<reference evidence="4 5" key="1">
    <citation type="submission" date="2016-10" db="EMBL/GenBank/DDBJ databases">
        <title>Genome sequence of the basidiomycete white-rot fungus Trametes pubescens.</title>
        <authorList>
            <person name="Makela M.R."/>
            <person name="Granchi Z."/>
            <person name="Peng M."/>
            <person name="De Vries R.P."/>
            <person name="Grigoriev I."/>
            <person name="Riley R."/>
            <person name="Hilden K."/>
        </authorList>
    </citation>
    <scope>NUCLEOTIDE SEQUENCE [LARGE SCALE GENOMIC DNA]</scope>
    <source>
        <strain evidence="4 5">FBCC735</strain>
    </source>
</reference>
<dbReference type="AlphaFoldDB" id="A0A1M2VY65"/>
<dbReference type="GO" id="GO:0005975">
    <property type="term" value="P:carbohydrate metabolic process"/>
    <property type="evidence" value="ECO:0007669"/>
    <property type="project" value="InterPro"/>
</dbReference>
<evidence type="ECO:0000313" key="4">
    <source>
        <dbReference type="EMBL" id="OJT12480.1"/>
    </source>
</evidence>
<dbReference type="OMA" id="HARMNSY"/>
<accession>A0A1M2VY65</accession>
<keyword evidence="5" id="KW-1185">Reference proteome</keyword>
<feature type="region of interest" description="Disordered" evidence="1">
    <location>
        <begin position="307"/>
        <end position="341"/>
    </location>
</feature>
<name>A0A1M2VY65_TRAPU</name>
<feature type="transmembrane region" description="Helical" evidence="2">
    <location>
        <begin position="348"/>
        <end position="370"/>
    </location>
</feature>
<organism evidence="4 5">
    <name type="scientific">Trametes pubescens</name>
    <name type="common">White-rot fungus</name>
    <dbReference type="NCBI Taxonomy" id="154538"/>
    <lineage>
        <taxon>Eukaryota</taxon>
        <taxon>Fungi</taxon>
        <taxon>Dikarya</taxon>
        <taxon>Basidiomycota</taxon>
        <taxon>Agaricomycotina</taxon>
        <taxon>Agaricomycetes</taxon>
        <taxon>Polyporales</taxon>
        <taxon>Polyporaceae</taxon>
        <taxon>Trametes</taxon>
    </lineage>
</organism>
<evidence type="ECO:0000313" key="5">
    <source>
        <dbReference type="Proteomes" id="UP000184267"/>
    </source>
</evidence>
<dbReference type="Pfam" id="PF16335">
    <property type="entry name" value="GtaA_6_Hairpin"/>
    <property type="match status" value="2"/>
</dbReference>
<protein>
    <recommendedName>
        <fullName evidence="3">Glutaminase A central domain-containing protein</fullName>
    </recommendedName>
</protein>
<evidence type="ECO:0000256" key="2">
    <source>
        <dbReference type="SAM" id="Phobius"/>
    </source>
</evidence>
<dbReference type="InterPro" id="IPR032514">
    <property type="entry name" value="GtaA_central"/>
</dbReference>
<dbReference type="InterPro" id="IPR052743">
    <property type="entry name" value="Glutaminase_GtaA"/>
</dbReference>
<gene>
    <name evidence="4" type="ORF">TRAPUB_10957</name>
</gene>
<feature type="domain" description="Glutaminase A central" evidence="3">
    <location>
        <begin position="34"/>
        <end position="241"/>
    </location>
</feature>